<accession>A0ABN7WSL9</accession>
<organism evidence="1 2">
    <name type="scientific">Gigaspora margarita</name>
    <dbReference type="NCBI Taxonomy" id="4874"/>
    <lineage>
        <taxon>Eukaryota</taxon>
        <taxon>Fungi</taxon>
        <taxon>Fungi incertae sedis</taxon>
        <taxon>Mucoromycota</taxon>
        <taxon>Glomeromycotina</taxon>
        <taxon>Glomeromycetes</taxon>
        <taxon>Diversisporales</taxon>
        <taxon>Gigasporaceae</taxon>
        <taxon>Gigaspora</taxon>
    </lineage>
</organism>
<evidence type="ECO:0000313" key="2">
    <source>
        <dbReference type="Proteomes" id="UP000789901"/>
    </source>
</evidence>
<proteinExistence type="predicted"/>
<gene>
    <name evidence="1" type="ORF">GMARGA_LOCUS34446</name>
</gene>
<evidence type="ECO:0000313" key="1">
    <source>
        <dbReference type="EMBL" id="CAG8839421.1"/>
    </source>
</evidence>
<feature type="non-terminal residue" evidence="1">
    <location>
        <position position="1"/>
    </location>
</feature>
<keyword evidence="2" id="KW-1185">Reference proteome</keyword>
<name>A0ABN7WSL9_GIGMA</name>
<dbReference type="EMBL" id="CAJVQB010060395">
    <property type="protein sequence ID" value="CAG8839421.1"/>
    <property type="molecule type" value="Genomic_DNA"/>
</dbReference>
<dbReference type="Proteomes" id="UP000789901">
    <property type="component" value="Unassembled WGS sequence"/>
</dbReference>
<reference evidence="1 2" key="1">
    <citation type="submission" date="2021-06" db="EMBL/GenBank/DDBJ databases">
        <authorList>
            <person name="Kallberg Y."/>
            <person name="Tangrot J."/>
            <person name="Rosling A."/>
        </authorList>
    </citation>
    <scope>NUCLEOTIDE SEQUENCE [LARGE SCALE GENOMIC DNA]</scope>
    <source>
        <strain evidence="1 2">120-4 pot B 10/14</strain>
    </source>
</reference>
<protein>
    <submittedName>
        <fullName evidence="1">5814_t:CDS:1</fullName>
    </submittedName>
</protein>
<sequence length="116" mass="13412">ELVAEKNKKFNTIDQVIKHQKSTETEFANEFASINTASQSKYLVIKPYIFVQEQNSPNIDCISITQQLNSEHNIVIPKMYVPDPLEFNPNSIKNVKKVLENRQNITEINQENENGY</sequence>
<comment type="caution">
    <text evidence="1">The sequence shown here is derived from an EMBL/GenBank/DDBJ whole genome shotgun (WGS) entry which is preliminary data.</text>
</comment>